<dbReference type="SMART" id="SM00256">
    <property type="entry name" value="FBOX"/>
    <property type="match status" value="1"/>
</dbReference>
<dbReference type="KEGG" id="ngr:NAEGRDRAFT_59582"/>
<dbReference type="SUPFAM" id="SSF56104">
    <property type="entry name" value="SAICAR synthase-like"/>
    <property type="match status" value="1"/>
</dbReference>
<dbReference type="VEuPathDB" id="AmoebaDB:NAEGRDRAFT_59582"/>
<dbReference type="AlphaFoldDB" id="D2VYB8"/>
<keyword evidence="2 4" id="KW-0808">Transferase</keyword>
<dbReference type="OrthoDB" id="338650at2759"/>
<dbReference type="GeneID" id="8853858"/>
<feature type="region of interest" description="Disordered" evidence="5">
    <location>
        <begin position="474"/>
        <end position="499"/>
    </location>
</feature>
<evidence type="ECO:0000259" key="6">
    <source>
        <dbReference type="PROSITE" id="PS50181"/>
    </source>
</evidence>
<gene>
    <name evidence="7" type="ORF">NAEGRDRAFT_59582</name>
</gene>
<dbReference type="InterPro" id="IPR036047">
    <property type="entry name" value="F-box-like_dom_sf"/>
</dbReference>
<dbReference type="PANTHER" id="PTHR12400:SF21">
    <property type="entry name" value="KINASE"/>
    <property type="match status" value="1"/>
</dbReference>
<feature type="domain" description="F-box" evidence="6">
    <location>
        <begin position="4"/>
        <end position="53"/>
    </location>
</feature>
<sequence length="1036" mass="118149">MNIASTEETLPMEVKMIIFEYLSIVELNHLRIVCKEWNDTLCSSKSNLIWSDLINNMKGGKLLFIPNDDGKIVQLTNSQLRKLAKLLYLKQQSSLNLYNLIRQRATEPQIIEDPSDEDSDMDSTDEEKSNEQQETNTIIEKVTDFQLIPQKELITEDIQQIQNNSKEKTLLSRGLEASTVDNASQNIDCTRDVRSRRKFWSSKGSKTTQVNEHLIYQLQDPWFVVERERKLAKLKSSTYGYLDIIHKYVNTSREENPMDDLDHINQYSNIGILYLERMSICPFVASWQSNNCYSPKFVSLSIGKSSDKNSFIKITQDMPVEQNGDFQQFALGPLVIIYERAFNSDNEDDLLVKSKVPIVQEEVRDDTMDDEEENFETEDEEEEEGEQGRLMISVEDAMLALEESGGVFNARFMEVVQQLVRERMRTQEMEQEENKMLSQLTCREHGDLILRADLIGKVSSLQDDDMDFSIRTHHSLNTPLTSPNSPSMSSTISTPSSEPYHPSLILQSELPLSHIKVVRNREEILSPCVSAGRHHHHIPGSASSLGGGSTFGSSTSLNGLLDNEDSSPTDIMSYNVPPPTIVPPSTFIEPITKSGVVPCGSVDDNNNTDDHHTTTSLEAAAEELLHTLETSNNPKSLEAAITTFIEQETTRRRSTVDKEDIAILQEIAAASSQLASNTTTTEEKIETLSEVVPRRLTITSSSEEINRNEEVNNNYNTLSLEASSTNNNKPFRFMQKRPSFINPELMSMLFSSLLSLQDLKPSDNQVAGHGQKDGEEHLVVRHLRDKIYKPINTKSKRAFDEVKFYEQQAPKIPLLEPFLPKYHGVQTVKENDQQFLVLEDLTAPFTNPSLLDIRMGRRVYGDDASLEKIKMFEEKYIYQKELGFGFSGMKVYNTDPEFSKINKSKHITHKDQKYKVYDRYWGRLCKPGEESTEALDAFFFDTSYVDSEVVGIKTVKSILSQLKQLEELFKTHQLIFRVYSSSLFLVFDADKAIVRMIDFAHVHENKEPSIDENYLYGLSNLINYIEEVLRRKDASL</sequence>
<dbReference type="Gene3D" id="3.30.470.160">
    <property type="entry name" value="Inositol polyphosphate kinase"/>
    <property type="match status" value="1"/>
</dbReference>
<dbReference type="GO" id="GO:0005737">
    <property type="term" value="C:cytoplasm"/>
    <property type="evidence" value="ECO:0007669"/>
    <property type="project" value="TreeGrafter"/>
</dbReference>
<dbReference type="InterPro" id="IPR005522">
    <property type="entry name" value="IPK"/>
</dbReference>
<feature type="region of interest" description="Disordered" evidence="5">
    <location>
        <begin position="108"/>
        <end position="136"/>
    </location>
</feature>
<dbReference type="RefSeq" id="XP_002670920.1">
    <property type="nucleotide sequence ID" value="XM_002670874.1"/>
</dbReference>
<name>D2VYB8_NAEGR</name>
<evidence type="ECO:0000256" key="3">
    <source>
        <dbReference type="ARBA" id="ARBA00022777"/>
    </source>
</evidence>
<keyword evidence="8" id="KW-1185">Reference proteome</keyword>
<protein>
    <recommendedName>
        <fullName evidence="4">Kinase</fullName>
        <ecNumber evidence="4">2.7.-.-</ecNumber>
    </recommendedName>
</protein>
<evidence type="ECO:0000313" key="7">
    <source>
        <dbReference type="EMBL" id="EFC38176.1"/>
    </source>
</evidence>
<dbReference type="SUPFAM" id="SSF81383">
    <property type="entry name" value="F-box domain"/>
    <property type="match status" value="1"/>
</dbReference>
<dbReference type="Pfam" id="PF03770">
    <property type="entry name" value="IPK"/>
    <property type="match status" value="1"/>
</dbReference>
<dbReference type="GO" id="GO:0016301">
    <property type="term" value="F:kinase activity"/>
    <property type="evidence" value="ECO:0007669"/>
    <property type="project" value="UniProtKB-KW"/>
</dbReference>
<dbReference type="Gene3D" id="1.20.1280.50">
    <property type="match status" value="1"/>
</dbReference>
<dbReference type="InParanoid" id="D2VYB8"/>
<evidence type="ECO:0000256" key="5">
    <source>
        <dbReference type="SAM" id="MobiDB-lite"/>
    </source>
</evidence>
<dbReference type="STRING" id="5762.D2VYB8"/>
<evidence type="ECO:0000313" key="8">
    <source>
        <dbReference type="Proteomes" id="UP000006671"/>
    </source>
</evidence>
<organism evidence="8">
    <name type="scientific">Naegleria gruberi</name>
    <name type="common">Amoeba</name>
    <dbReference type="NCBI Taxonomy" id="5762"/>
    <lineage>
        <taxon>Eukaryota</taxon>
        <taxon>Discoba</taxon>
        <taxon>Heterolobosea</taxon>
        <taxon>Tetramitia</taxon>
        <taxon>Eutetramitia</taxon>
        <taxon>Vahlkampfiidae</taxon>
        <taxon>Naegleria</taxon>
    </lineage>
</organism>
<evidence type="ECO:0000256" key="2">
    <source>
        <dbReference type="ARBA" id="ARBA00022679"/>
    </source>
</evidence>
<evidence type="ECO:0000256" key="1">
    <source>
        <dbReference type="ARBA" id="ARBA00007374"/>
    </source>
</evidence>
<feature type="compositionally biased region" description="Acidic residues" evidence="5">
    <location>
        <begin position="113"/>
        <end position="125"/>
    </location>
</feature>
<dbReference type="Pfam" id="PF00646">
    <property type="entry name" value="F-box"/>
    <property type="match status" value="1"/>
</dbReference>
<dbReference type="InterPro" id="IPR001810">
    <property type="entry name" value="F-box_dom"/>
</dbReference>
<feature type="compositionally biased region" description="Acidic residues" evidence="5">
    <location>
        <begin position="367"/>
        <end position="385"/>
    </location>
</feature>
<accession>D2VYB8</accession>
<dbReference type="GO" id="GO:0005634">
    <property type="term" value="C:nucleus"/>
    <property type="evidence" value="ECO:0007669"/>
    <property type="project" value="TreeGrafter"/>
</dbReference>
<keyword evidence="3 4" id="KW-0418">Kinase</keyword>
<feature type="region of interest" description="Disordered" evidence="5">
    <location>
        <begin position="364"/>
        <end position="387"/>
    </location>
</feature>
<proteinExistence type="inferred from homology"/>
<comment type="similarity">
    <text evidence="1 4">Belongs to the inositol phosphokinase (IPK) family.</text>
</comment>
<dbReference type="EMBL" id="GG738910">
    <property type="protein sequence ID" value="EFC38176.1"/>
    <property type="molecule type" value="Genomic_DNA"/>
</dbReference>
<dbReference type="eggNOG" id="KOG1620">
    <property type="taxonomic scope" value="Eukaryota"/>
</dbReference>
<evidence type="ECO:0000256" key="4">
    <source>
        <dbReference type="RuleBase" id="RU363090"/>
    </source>
</evidence>
<dbReference type="Proteomes" id="UP000006671">
    <property type="component" value="Unassembled WGS sequence"/>
</dbReference>
<dbReference type="PROSITE" id="PS50181">
    <property type="entry name" value="FBOX"/>
    <property type="match status" value="1"/>
</dbReference>
<reference evidence="7 8" key="1">
    <citation type="journal article" date="2010" name="Cell">
        <title>The genome of Naegleria gruberi illuminates early eukaryotic versatility.</title>
        <authorList>
            <person name="Fritz-Laylin L.K."/>
            <person name="Prochnik S.E."/>
            <person name="Ginger M.L."/>
            <person name="Dacks J.B."/>
            <person name="Carpenter M.L."/>
            <person name="Field M.C."/>
            <person name="Kuo A."/>
            <person name="Paredez A."/>
            <person name="Chapman J."/>
            <person name="Pham J."/>
            <person name="Shu S."/>
            <person name="Neupane R."/>
            <person name="Cipriano M."/>
            <person name="Mancuso J."/>
            <person name="Tu H."/>
            <person name="Salamov A."/>
            <person name="Lindquist E."/>
            <person name="Shapiro H."/>
            <person name="Lucas S."/>
            <person name="Grigoriev I.V."/>
            <person name="Cande W.Z."/>
            <person name="Fulton C."/>
            <person name="Rokhsar D.S."/>
            <person name="Dawson S.C."/>
        </authorList>
    </citation>
    <scope>NUCLEOTIDE SEQUENCE [LARGE SCALE GENOMIC DNA]</scope>
    <source>
        <strain evidence="7 8">NEG-M</strain>
    </source>
</reference>
<dbReference type="InterPro" id="IPR038286">
    <property type="entry name" value="IPK_sf"/>
</dbReference>
<dbReference type="EC" id="2.7.-.-" evidence="4"/>
<feature type="compositionally biased region" description="Low complexity" evidence="5">
    <location>
        <begin position="475"/>
        <end position="497"/>
    </location>
</feature>
<dbReference type="PANTHER" id="PTHR12400">
    <property type="entry name" value="INOSITOL POLYPHOSPHATE KINASE"/>
    <property type="match status" value="1"/>
</dbReference>
<dbReference type="GO" id="GO:0032958">
    <property type="term" value="P:inositol phosphate biosynthetic process"/>
    <property type="evidence" value="ECO:0007669"/>
    <property type="project" value="InterPro"/>
</dbReference>